<dbReference type="SUPFAM" id="SSF51261">
    <property type="entry name" value="Duplicated hybrid motif"/>
    <property type="match status" value="1"/>
</dbReference>
<evidence type="ECO:0000313" key="2">
    <source>
        <dbReference type="EMBL" id="QQL48416.1"/>
    </source>
</evidence>
<dbReference type="Pfam" id="PF01551">
    <property type="entry name" value="Peptidase_M23"/>
    <property type="match status" value="1"/>
</dbReference>
<reference evidence="2 3" key="1">
    <citation type="submission" date="2020-12" db="EMBL/GenBank/DDBJ databases">
        <title>HMF7856_wgs.fasta genome submission.</title>
        <authorList>
            <person name="Kang H."/>
            <person name="Kim H."/>
            <person name="Joh K."/>
        </authorList>
    </citation>
    <scope>NUCLEOTIDE SEQUENCE [LARGE SCALE GENOMIC DNA]</scope>
    <source>
        <strain evidence="2 3">HMF7856</strain>
    </source>
</reference>
<dbReference type="InterPro" id="IPR016047">
    <property type="entry name" value="M23ase_b-sheet_dom"/>
</dbReference>
<dbReference type="KEGG" id="mgik:GO620_009435"/>
<dbReference type="AlphaFoldDB" id="A0A6I4I5G2"/>
<keyword evidence="3" id="KW-1185">Reference proteome</keyword>
<dbReference type="EMBL" id="CP066775">
    <property type="protein sequence ID" value="QQL48416.1"/>
    <property type="molecule type" value="Genomic_DNA"/>
</dbReference>
<sequence length="444" mass="47837">MVRVLWRSHLVWLVLAALLMENSCSKVSGPMAIFKKLSPHDQYAQRLKDAGLDRSAMGTKWLQSADGAFTNVLNVTLSYKEVGYFDAVKVPASAVRFDVKRGQKIRVTLTHKPVKGFMIFADLWKENAGTNPKLLSSADTTTGILEQSVSETGKYILRLQPELLKSGEYTLTITSQPSLGFPVSAVGKPHIESFWGADRDAGERRHEGIDIFAPKGTPAIAAANGTITNVGENKLGGLVVFMRPDDADYNLYYAHLSKQIAQTGQAVKLGDTLGLVGNTGNAAGGPTHLHFGIYTGSGAIDPLAFVDREVKQPKPVTASLDLLNGTLQVKSKTTKLHVEPNDKALSIATFPQNSVLTAVAATDGWYKIITPDGYTGFTPAANLRAGNTLRSTTAKNAITVLDAPDTAAARKKTISVADKMDVLGFYKGYQLVKSGDVVGWVEMR</sequence>
<name>A0A6I4I5G2_9SPHI</name>
<dbReference type="Proteomes" id="UP000429232">
    <property type="component" value="Chromosome"/>
</dbReference>
<organism evidence="2 3">
    <name type="scientific">Mucilaginibacter ginkgonis</name>
    <dbReference type="NCBI Taxonomy" id="2682091"/>
    <lineage>
        <taxon>Bacteria</taxon>
        <taxon>Pseudomonadati</taxon>
        <taxon>Bacteroidota</taxon>
        <taxon>Sphingobacteriia</taxon>
        <taxon>Sphingobacteriales</taxon>
        <taxon>Sphingobacteriaceae</taxon>
        <taxon>Mucilaginibacter</taxon>
    </lineage>
</organism>
<protein>
    <submittedName>
        <fullName evidence="2">M23 family metallopeptidase</fullName>
    </submittedName>
</protein>
<dbReference type="Gene3D" id="2.30.30.40">
    <property type="entry name" value="SH3 Domains"/>
    <property type="match status" value="1"/>
</dbReference>
<accession>A0A6I4I5G2</accession>
<evidence type="ECO:0000313" key="3">
    <source>
        <dbReference type="Proteomes" id="UP000429232"/>
    </source>
</evidence>
<dbReference type="InterPro" id="IPR011055">
    <property type="entry name" value="Dup_hybrid_motif"/>
</dbReference>
<gene>
    <name evidence="2" type="ORF">GO620_009435</name>
</gene>
<evidence type="ECO:0000259" key="1">
    <source>
        <dbReference type="Pfam" id="PF01551"/>
    </source>
</evidence>
<dbReference type="Gene3D" id="2.70.70.10">
    <property type="entry name" value="Glucose Permease (Domain IIA)"/>
    <property type="match status" value="1"/>
</dbReference>
<dbReference type="GO" id="GO:0004222">
    <property type="term" value="F:metalloendopeptidase activity"/>
    <property type="evidence" value="ECO:0007669"/>
    <property type="project" value="TreeGrafter"/>
</dbReference>
<proteinExistence type="predicted"/>
<dbReference type="RefSeq" id="WP_157526054.1">
    <property type="nucleotide sequence ID" value="NZ_CP066775.1"/>
</dbReference>
<dbReference type="PANTHER" id="PTHR21666:SF268">
    <property type="entry name" value="PEPTIDASE M23 DOMAIN-CONTAINING PROTEIN"/>
    <property type="match status" value="1"/>
</dbReference>
<dbReference type="CDD" id="cd12797">
    <property type="entry name" value="M23_peptidase"/>
    <property type="match status" value="1"/>
</dbReference>
<feature type="domain" description="M23ase beta-sheet core" evidence="1">
    <location>
        <begin position="205"/>
        <end position="302"/>
    </location>
</feature>
<dbReference type="InterPro" id="IPR050570">
    <property type="entry name" value="Cell_wall_metabolism_enzyme"/>
</dbReference>
<dbReference type="PANTHER" id="PTHR21666">
    <property type="entry name" value="PEPTIDASE-RELATED"/>
    <property type="match status" value="1"/>
</dbReference>